<dbReference type="EMBL" id="CAFBMN010000001">
    <property type="protein sequence ID" value="CAB4892906.1"/>
    <property type="molecule type" value="Genomic_DNA"/>
</dbReference>
<evidence type="ECO:0000313" key="4">
    <source>
        <dbReference type="EMBL" id="CAB4892906.1"/>
    </source>
</evidence>
<dbReference type="InterPro" id="IPR004143">
    <property type="entry name" value="BPL_LPL_catalytic"/>
</dbReference>
<accession>A0A6J6W0K9</accession>
<evidence type="ECO:0000259" key="2">
    <source>
        <dbReference type="PROSITE" id="PS51733"/>
    </source>
</evidence>
<protein>
    <submittedName>
        <fullName evidence="3">Unannotated protein</fullName>
    </submittedName>
</protein>
<dbReference type="PROSITE" id="PS51733">
    <property type="entry name" value="BPL_LPL_CATALYTIC"/>
    <property type="match status" value="1"/>
</dbReference>
<evidence type="ECO:0000313" key="6">
    <source>
        <dbReference type="EMBL" id="CAB5011045.1"/>
    </source>
</evidence>
<keyword evidence="1" id="KW-0436">Ligase</keyword>
<gene>
    <name evidence="3" type="ORF">UFOPK2967_00107</name>
    <name evidence="4" type="ORF">UFOPK3587_00016</name>
    <name evidence="5" type="ORF">UFOPK3984_00066</name>
    <name evidence="6" type="ORF">UFOPK4114_00253</name>
</gene>
<dbReference type="Gene3D" id="3.30.930.10">
    <property type="entry name" value="Bira Bifunctional Protein, Domain 2"/>
    <property type="match status" value="1"/>
</dbReference>
<dbReference type="EMBL" id="CAFAAC010000003">
    <property type="protein sequence ID" value="CAB4778421.1"/>
    <property type="molecule type" value="Genomic_DNA"/>
</dbReference>
<name>A0A6J6W0K9_9ZZZZ</name>
<reference evidence="3" key="1">
    <citation type="submission" date="2020-05" db="EMBL/GenBank/DDBJ databases">
        <authorList>
            <person name="Chiriac C."/>
            <person name="Salcher M."/>
            <person name="Ghai R."/>
            <person name="Kavagutti S V."/>
        </authorList>
    </citation>
    <scope>NUCLEOTIDE SEQUENCE</scope>
</reference>
<dbReference type="CDD" id="cd16442">
    <property type="entry name" value="BPL"/>
    <property type="match status" value="1"/>
</dbReference>
<dbReference type="InterPro" id="IPR004408">
    <property type="entry name" value="Biotin_CoA_COase_ligase"/>
</dbReference>
<dbReference type="AlphaFoldDB" id="A0A6J6W0K9"/>
<proteinExistence type="predicted"/>
<dbReference type="EMBL" id="CAFBPP010000005">
    <property type="protein sequence ID" value="CAB5011045.1"/>
    <property type="molecule type" value="Genomic_DNA"/>
</dbReference>
<dbReference type="GO" id="GO:0004077">
    <property type="term" value="F:biotin--[biotin carboxyl-carrier protein] ligase activity"/>
    <property type="evidence" value="ECO:0007669"/>
    <property type="project" value="InterPro"/>
</dbReference>
<dbReference type="InterPro" id="IPR045864">
    <property type="entry name" value="aa-tRNA-synth_II/BPL/LPL"/>
</dbReference>
<feature type="domain" description="BPL/LPL catalytic" evidence="2">
    <location>
        <begin position="16"/>
        <end position="191"/>
    </location>
</feature>
<dbReference type="PANTHER" id="PTHR12835">
    <property type="entry name" value="BIOTIN PROTEIN LIGASE"/>
    <property type="match status" value="1"/>
</dbReference>
<dbReference type="Pfam" id="PF03099">
    <property type="entry name" value="BPL_LplA_LipB"/>
    <property type="match status" value="1"/>
</dbReference>
<dbReference type="GO" id="GO:0005737">
    <property type="term" value="C:cytoplasm"/>
    <property type="evidence" value="ECO:0007669"/>
    <property type="project" value="TreeGrafter"/>
</dbReference>
<evidence type="ECO:0000256" key="1">
    <source>
        <dbReference type="ARBA" id="ARBA00022598"/>
    </source>
</evidence>
<sequence>MDGANINSAVKNSYWRVSVVDVTGSTHNDLVLLARNGKAKHGDVIAAEFQTQGRGRLNRTFESPTHSALLFSIYIEPKGNAEDWGWLSLLAGQATCVAITNVCTLNEISLPKLKWPNDVLIRDKKVCGILAERVGPAGVVIGIGINVSTNDDELPVPTATSILIETGIECDRNILLPKILEAFAHLLKRWEEGDGTLVSDYLSKSATVGRKVRIESPNGARIESQAVGIDPQGCLVLLSGEHVSVGDVVHLHAN</sequence>
<dbReference type="PANTHER" id="PTHR12835:SF5">
    <property type="entry name" value="BIOTIN--PROTEIN LIGASE"/>
    <property type="match status" value="1"/>
</dbReference>
<evidence type="ECO:0000313" key="3">
    <source>
        <dbReference type="EMBL" id="CAB4778421.1"/>
    </source>
</evidence>
<organism evidence="3">
    <name type="scientific">freshwater metagenome</name>
    <dbReference type="NCBI Taxonomy" id="449393"/>
    <lineage>
        <taxon>unclassified sequences</taxon>
        <taxon>metagenomes</taxon>
        <taxon>ecological metagenomes</taxon>
    </lineage>
</organism>
<dbReference type="NCBIfam" id="TIGR00121">
    <property type="entry name" value="birA_ligase"/>
    <property type="match status" value="1"/>
</dbReference>
<evidence type="ECO:0000313" key="5">
    <source>
        <dbReference type="EMBL" id="CAB4975586.1"/>
    </source>
</evidence>
<dbReference type="EMBL" id="CAFBOP010000001">
    <property type="protein sequence ID" value="CAB4975586.1"/>
    <property type="molecule type" value="Genomic_DNA"/>
</dbReference>
<dbReference type="Gene3D" id="2.30.30.100">
    <property type="match status" value="1"/>
</dbReference>
<dbReference type="SUPFAM" id="SSF55681">
    <property type="entry name" value="Class II aaRS and biotin synthetases"/>
    <property type="match status" value="1"/>
</dbReference>